<dbReference type="PROSITE" id="PS50972">
    <property type="entry name" value="PTERIN_BINDING"/>
    <property type="match status" value="1"/>
</dbReference>
<evidence type="ECO:0000256" key="5">
    <source>
        <dbReference type="ARBA" id="ARBA00022679"/>
    </source>
</evidence>
<dbReference type="EC" id="2.5.1.15" evidence="4"/>
<dbReference type="NCBIfam" id="TIGR01496">
    <property type="entry name" value="DHPS"/>
    <property type="match status" value="1"/>
</dbReference>
<dbReference type="InterPro" id="IPR045031">
    <property type="entry name" value="DHP_synth-like"/>
</dbReference>
<keyword evidence="8" id="KW-0289">Folate biosynthesis</keyword>
<keyword evidence="5" id="KW-0808">Transferase</keyword>
<dbReference type="STRING" id="1127696.HMPREF9134_01204"/>
<evidence type="ECO:0000256" key="3">
    <source>
        <dbReference type="ARBA" id="ARBA00004763"/>
    </source>
</evidence>
<dbReference type="PANTHER" id="PTHR20941">
    <property type="entry name" value="FOLATE SYNTHESIS PROTEINS"/>
    <property type="match status" value="1"/>
</dbReference>
<comment type="pathway">
    <text evidence="3">Cofactor biosynthesis; tetrahydrofolate biosynthesis; 7,8-dihydrofolate from 2-amino-4-hydroxy-6-hydroxymethyl-7,8-dihydropteridine diphosphate and 4-aminobenzoate: step 1/2.</text>
</comment>
<evidence type="ECO:0000313" key="11">
    <source>
        <dbReference type="Proteomes" id="UP000010408"/>
    </source>
</evidence>
<comment type="caution">
    <text evidence="10">The sequence shown here is derived from an EMBL/GenBank/DDBJ whole genome shotgun (WGS) entry which is preliminary data.</text>
</comment>
<comment type="cofactor">
    <cofactor evidence="2">
        <name>Mg(2+)</name>
        <dbReference type="ChEBI" id="CHEBI:18420"/>
    </cofactor>
</comment>
<name>L1NCE3_9PORP</name>
<gene>
    <name evidence="10" type="ORF">HMPREF9134_01204</name>
</gene>
<dbReference type="HOGENOM" id="CLU_008023_0_2_10"/>
<evidence type="ECO:0000256" key="8">
    <source>
        <dbReference type="ARBA" id="ARBA00022909"/>
    </source>
</evidence>
<dbReference type="InterPro" id="IPR006390">
    <property type="entry name" value="DHP_synth_dom"/>
</dbReference>
<keyword evidence="7" id="KW-0460">Magnesium</keyword>
<protein>
    <recommendedName>
        <fullName evidence="4">dihydropteroate synthase</fullName>
        <ecNumber evidence="4">2.5.1.15</ecNumber>
    </recommendedName>
</protein>
<dbReference type="Pfam" id="PF00809">
    <property type="entry name" value="Pterin_bind"/>
    <property type="match status" value="1"/>
</dbReference>
<accession>L1NCE3</accession>
<dbReference type="PANTHER" id="PTHR20941:SF1">
    <property type="entry name" value="FOLIC ACID SYNTHESIS PROTEIN FOL1"/>
    <property type="match status" value="1"/>
</dbReference>
<dbReference type="PATRIC" id="fig|1127696.3.peg.1081"/>
<dbReference type="GO" id="GO:0046654">
    <property type="term" value="P:tetrahydrofolate biosynthetic process"/>
    <property type="evidence" value="ECO:0007669"/>
    <property type="project" value="TreeGrafter"/>
</dbReference>
<sequence>MPYNKRLTLNLSGKLLSLEHPVVMGIINVTPDSFYPDSRVSGEEALRTRVDELIREGAAIADVGAYSSRPGAEEVSSEEERRRLTPILRLLRDEYPELPVSVDTFRAEVARFAVEEYGATIINDISGGGLDKDMYRTIADIQVAYILMHMRGNPKTMGEMTDYKDVTLDVLDYFIQRIGQLRELGVHDIILDPGFGFSKTLEQNYELLERLGEIHTTLSEPLLVGVSRKSMIYRLLNSSPSEALNGTTALNAFALERGAKIIRVHDVAPAMEAIKLYEAMQPYQRRDEAIHYTYHRQDPAN</sequence>
<evidence type="ECO:0000256" key="2">
    <source>
        <dbReference type="ARBA" id="ARBA00001946"/>
    </source>
</evidence>
<reference evidence="10 11" key="1">
    <citation type="submission" date="2012-05" db="EMBL/GenBank/DDBJ databases">
        <authorList>
            <person name="Weinstock G."/>
            <person name="Sodergren E."/>
            <person name="Lobos E.A."/>
            <person name="Fulton L."/>
            <person name="Fulton R."/>
            <person name="Courtney L."/>
            <person name="Fronick C."/>
            <person name="O'Laughlin M."/>
            <person name="Godfrey J."/>
            <person name="Wilson R.M."/>
            <person name="Miner T."/>
            <person name="Farmer C."/>
            <person name="Delehaunty K."/>
            <person name="Cordes M."/>
            <person name="Minx P."/>
            <person name="Tomlinson C."/>
            <person name="Chen J."/>
            <person name="Wollam A."/>
            <person name="Pepin K.H."/>
            <person name="Bhonagiri V."/>
            <person name="Zhang X."/>
            <person name="Suruliraj S."/>
            <person name="Warren W."/>
            <person name="Mitreva M."/>
            <person name="Mardis E.R."/>
            <person name="Wilson R.K."/>
        </authorList>
    </citation>
    <scope>NUCLEOTIDE SEQUENCE [LARGE SCALE GENOMIC DNA]</scope>
    <source>
        <strain evidence="10 11">F0037</strain>
    </source>
</reference>
<dbReference type="SUPFAM" id="SSF51717">
    <property type="entry name" value="Dihydropteroate synthetase-like"/>
    <property type="match status" value="1"/>
</dbReference>
<dbReference type="Gene3D" id="3.20.20.20">
    <property type="entry name" value="Dihydropteroate synthase-like"/>
    <property type="match status" value="1"/>
</dbReference>
<evidence type="ECO:0000313" key="10">
    <source>
        <dbReference type="EMBL" id="EKY00857.1"/>
    </source>
</evidence>
<comment type="catalytic activity">
    <reaction evidence="1">
        <text>(7,8-dihydropterin-6-yl)methyl diphosphate + 4-aminobenzoate = 7,8-dihydropteroate + diphosphate</text>
        <dbReference type="Rhea" id="RHEA:19949"/>
        <dbReference type="ChEBI" id="CHEBI:17836"/>
        <dbReference type="ChEBI" id="CHEBI:17839"/>
        <dbReference type="ChEBI" id="CHEBI:33019"/>
        <dbReference type="ChEBI" id="CHEBI:72950"/>
        <dbReference type="EC" id="2.5.1.15"/>
    </reaction>
</comment>
<dbReference type="eggNOG" id="COG0294">
    <property type="taxonomic scope" value="Bacteria"/>
</dbReference>
<dbReference type="GO" id="GO:0005829">
    <property type="term" value="C:cytosol"/>
    <property type="evidence" value="ECO:0007669"/>
    <property type="project" value="TreeGrafter"/>
</dbReference>
<dbReference type="GO" id="GO:0004156">
    <property type="term" value="F:dihydropteroate synthase activity"/>
    <property type="evidence" value="ECO:0007669"/>
    <property type="project" value="UniProtKB-EC"/>
</dbReference>
<dbReference type="EMBL" id="AMEQ01000035">
    <property type="protein sequence ID" value="EKY00857.1"/>
    <property type="molecule type" value="Genomic_DNA"/>
</dbReference>
<dbReference type="InterPro" id="IPR000489">
    <property type="entry name" value="Pterin-binding_dom"/>
</dbReference>
<dbReference type="Proteomes" id="UP000010408">
    <property type="component" value="Unassembled WGS sequence"/>
</dbReference>
<evidence type="ECO:0000256" key="6">
    <source>
        <dbReference type="ARBA" id="ARBA00022723"/>
    </source>
</evidence>
<evidence type="ECO:0000256" key="7">
    <source>
        <dbReference type="ARBA" id="ARBA00022842"/>
    </source>
</evidence>
<dbReference type="CDD" id="cd00739">
    <property type="entry name" value="DHPS"/>
    <property type="match status" value="1"/>
</dbReference>
<dbReference type="GO" id="GO:0046872">
    <property type="term" value="F:metal ion binding"/>
    <property type="evidence" value="ECO:0007669"/>
    <property type="project" value="UniProtKB-KW"/>
</dbReference>
<evidence type="ECO:0000256" key="1">
    <source>
        <dbReference type="ARBA" id="ARBA00000012"/>
    </source>
</evidence>
<dbReference type="GO" id="GO:0046656">
    <property type="term" value="P:folic acid biosynthetic process"/>
    <property type="evidence" value="ECO:0007669"/>
    <property type="project" value="UniProtKB-KW"/>
</dbReference>
<evidence type="ECO:0000259" key="9">
    <source>
        <dbReference type="PROSITE" id="PS50972"/>
    </source>
</evidence>
<dbReference type="RefSeq" id="WP_005467258.1">
    <property type="nucleotide sequence ID" value="NZ_KB291031.1"/>
</dbReference>
<organism evidence="10 11">
    <name type="scientific">Porphyromonas catoniae F0037</name>
    <dbReference type="NCBI Taxonomy" id="1127696"/>
    <lineage>
        <taxon>Bacteria</taxon>
        <taxon>Pseudomonadati</taxon>
        <taxon>Bacteroidota</taxon>
        <taxon>Bacteroidia</taxon>
        <taxon>Bacteroidales</taxon>
        <taxon>Porphyromonadaceae</taxon>
        <taxon>Porphyromonas</taxon>
    </lineage>
</organism>
<dbReference type="InterPro" id="IPR011005">
    <property type="entry name" value="Dihydropteroate_synth-like_sf"/>
</dbReference>
<dbReference type="AlphaFoldDB" id="L1NCE3"/>
<feature type="domain" description="Pterin-binding" evidence="9">
    <location>
        <begin position="21"/>
        <end position="275"/>
    </location>
</feature>
<proteinExistence type="predicted"/>
<keyword evidence="6" id="KW-0479">Metal-binding</keyword>
<evidence type="ECO:0000256" key="4">
    <source>
        <dbReference type="ARBA" id="ARBA00012458"/>
    </source>
</evidence>